<dbReference type="RefSeq" id="WP_067573257.1">
    <property type="nucleotide sequence ID" value="NZ_AP025943.1"/>
</dbReference>
<keyword evidence="2" id="KW-1185">Reference proteome</keyword>
<name>A0ABM7ZI80_9BACT</name>
<organism evidence="1 2">
    <name type="scientific">Akkermansia biwaensis</name>
    <dbReference type="NCBI Taxonomy" id="2946555"/>
    <lineage>
        <taxon>Bacteria</taxon>
        <taxon>Pseudomonadati</taxon>
        <taxon>Verrucomicrobiota</taxon>
        <taxon>Verrucomicrobiia</taxon>
        <taxon>Verrucomicrobiales</taxon>
        <taxon>Akkermansiaceae</taxon>
        <taxon>Akkermansia</taxon>
    </lineage>
</organism>
<gene>
    <name evidence="1" type="ORF">Abiwalacus_20120</name>
</gene>
<accession>A0ABM7ZI80</accession>
<reference evidence="1" key="1">
    <citation type="submission" date="2022-06" db="EMBL/GenBank/DDBJ databases">
        <title>Akkermansia biwalacus sp. nov., an anaerobic mucin-degrading bacterium isolated from human intestine.</title>
        <authorList>
            <person name="Kobayashi Y."/>
            <person name="Inoue S."/>
            <person name="Kawahara T."/>
            <person name="Kohda N."/>
        </authorList>
    </citation>
    <scope>NUCLEOTIDE SEQUENCE</scope>
    <source>
        <strain evidence="1">WON2089</strain>
    </source>
</reference>
<dbReference type="Proteomes" id="UP001062263">
    <property type="component" value="Chromosome"/>
</dbReference>
<evidence type="ECO:0000313" key="2">
    <source>
        <dbReference type="Proteomes" id="UP001062263"/>
    </source>
</evidence>
<proteinExistence type="predicted"/>
<sequence length="85" mass="9197">MTTRANIKITVLQVLDRLPAGYPQRVSALRAEVSLALSPSPGTADIDLAIQELEALRMITSTTCILTGERKYAITDAGRVQLSQI</sequence>
<protein>
    <submittedName>
        <fullName evidence="1">Uncharacterized protein</fullName>
    </submittedName>
</protein>
<evidence type="ECO:0000313" key="1">
    <source>
        <dbReference type="EMBL" id="BDL44438.1"/>
    </source>
</evidence>
<dbReference type="EMBL" id="AP025943">
    <property type="protein sequence ID" value="BDL44438.1"/>
    <property type="molecule type" value="Genomic_DNA"/>
</dbReference>